<comment type="caution">
    <text evidence="2">The sequence shown here is derived from an EMBL/GenBank/DDBJ whole genome shotgun (WGS) entry which is preliminary data.</text>
</comment>
<feature type="compositionally biased region" description="Pro residues" evidence="1">
    <location>
        <begin position="60"/>
        <end position="71"/>
    </location>
</feature>
<dbReference type="EMBL" id="LLYB01000081">
    <property type="protein sequence ID" value="KRR21328.1"/>
    <property type="molecule type" value="Genomic_DNA"/>
</dbReference>
<evidence type="ECO:0008006" key="4">
    <source>
        <dbReference type="Google" id="ProtNLM"/>
    </source>
</evidence>
<dbReference type="Proteomes" id="UP000051660">
    <property type="component" value="Unassembled WGS sequence"/>
</dbReference>
<evidence type="ECO:0000313" key="2">
    <source>
        <dbReference type="EMBL" id="KRR21328.1"/>
    </source>
</evidence>
<feature type="compositionally biased region" description="Low complexity" evidence="1">
    <location>
        <begin position="49"/>
        <end position="59"/>
    </location>
</feature>
<sequence length="148" mass="16212">MVSDDDIKRRDKLLGMLSSNFDGERATASAMLAKMAASYKMTIPELCQAGAKPASSSGPRPGPGPSPGPKPGPKDPNALDNEMLMMLRKVIDHHLDLVTAWEEEFLENVTDRYYRDADLSPKQTSVAMRILEKVALNAGKPRDGFRPV</sequence>
<feature type="region of interest" description="Disordered" evidence="1">
    <location>
        <begin position="48"/>
        <end position="80"/>
    </location>
</feature>
<dbReference type="AlphaFoldDB" id="A0A0R3MUN3"/>
<evidence type="ECO:0000313" key="3">
    <source>
        <dbReference type="Proteomes" id="UP000051660"/>
    </source>
</evidence>
<reference evidence="2 3" key="1">
    <citation type="submission" date="2014-03" db="EMBL/GenBank/DDBJ databases">
        <title>Bradyrhizobium valentinum sp. nov., isolated from effective nodules of Lupinus mariae-josephae, a lupine endemic of basic-lime soils in Eastern Spain.</title>
        <authorList>
            <person name="Duran D."/>
            <person name="Rey L."/>
            <person name="Navarro A."/>
            <person name="Busquets A."/>
            <person name="Imperial J."/>
            <person name="Ruiz-Argueso T."/>
        </authorList>
    </citation>
    <scope>NUCLEOTIDE SEQUENCE [LARGE SCALE GENOMIC DNA]</scope>
    <source>
        <strain evidence="2 3">CCBAU 23086</strain>
    </source>
</reference>
<gene>
    <name evidence="2" type="ORF">CQ14_06675</name>
</gene>
<protein>
    <recommendedName>
        <fullName evidence="4">DUF2786 domain-containing protein</fullName>
    </recommendedName>
</protein>
<organism evidence="2 3">
    <name type="scientific">Bradyrhizobium lablabi</name>
    <dbReference type="NCBI Taxonomy" id="722472"/>
    <lineage>
        <taxon>Bacteria</taxon>
        <taxon>Pseudomonadati</taxon>
        <taxon>Pseudomonadota</taxon>
        <taxon>Alphaproteobacteria</taxon>
        <taxon>Hyphomicrobiales</taxon>
        <taxon>Nitrobacteraceae</taxon>
        <taxon>Bradyrhizobium</taxon>
    </lineage>
</organism>
<evidence type="ECO:0000256" key="1">
    <source>
        <dbReference type="SAM" id="MobiDB-lite"/>
    </source>
</evidence>
<name>A0A0R3MUN3_9BRAD</name>
<accession>A0A0R3MUN3</accession>
<proteinExistence type="predicted"/>
<dbReference type="RefSeq" id="WP_057859786.1">
    <property type="nucleotide sequence ID" value="NZ_LLYB01000081.1"/>
</dbReference>